<dbReference type="Proteomes" id="UP000005237">
    <property type="component" value="Unassembled WGS sequence"/>
</dbReference>
<dbReference type="GO" id="GO:0005634">
    <property type="term" value="C:nucleus"/>
    <property type="evidence" value="ECO:0007669"/>
    <property type="project" value="UniProtKB-SubCell"/>
</dbReference>
<reference evidence="3" key="2">
    <citation type="submission" date="2022-06" db="UniProtKB">
        <authorList>
            <consortium name="EnsemblMetazoa"/>
        </authorList>
    </citation>
    <scope>IDENTIFICATION</scope>
    <source>
        <strain evidence="3">DF5081</strain>
    </source>
</reference>
<dbReference type="EnsemblMetazoa" id="CJA26780.1">
    <property type="protein sequence ID" value="CJA26780.1"/>
    <property type="gene ID" value="WBGene00182352"/>
</dbReference>
<dbReference type="SUPFAM" id="SSF46689">
    <property type="entry name" value="Homeodomain-like"/>
    <property type="match status" value="1"/>
</dbReference>
<keyword evidence="2" id="KW-0732">Signal</keyword>
<feature type="chain" id="PRO_5035724609" evidence="2">
    <location>
        <begin position="22"/>
        <end position="96"/>
    </location>
</feature>
<evidence type="ECO:0000313" key="4">
    <source>
        <dbReference type="Proteomes" id="UP000005237"/>
    </source>
</evidence>
<dbReference type="Gene3D" id="1.10.10.10">
    <property type="entry name" value="Winged helix-like DNA-binding domain superfamily/Winged helix DNA-binding domain"/>
    <property type="match status" value="1"/>
</dbReference>
<comment type="subcellular location">
    <subcellularLocation>
        <location evidence="1">Nucleus</location>
    </subcellularLocation>
</comment>
<evidence type="ECO:0000256" key="1">
    <source>
        <dbReference type="ARBA" id="ARBA00004123"/>
    </source>
</evidence>
<dbReference type="InterPro" id="IPR009057">
    <property type="entry name" value="Homeodomain-like_sf"/>
</dbReference>
<organism evidence="3 4">
    <name type="scientific">Caenorhabditis japonica</name>
    <dbReference type="NCBI Taxonomy" id="281687"/>
    <lineage>
        <taxon>Eukaryota</taxon>
        <taxon>Metazoa</taxon>
        <taxon>Ecdysozoa</taxon>
        <taxon>Nematoda</taxon>
        <taxon>Chromadorea</taxon>
        <taxon>Rhabditida</taxon>
        <taxon>Rhabditina</taxon>
        <taxon>Rhabditomorpha</taxon>
        <taxon>Rhabditoidea</taxon>
        <taxon>Rhabditidae</taxon>
        <taxon>Peloderinae</taxon>
        <taxon>Caenorhabditis</taxon>
    </lineage>
</organism>
<accession>A0A8R1IEK6</accession>
<reference evidence="4" key="1">
    <citation type="submission" date="2010-08" db="EMBL/GenBank/DDBJ databases">
        <authorList>
            <consortium name="Caenorhabditis japonica Sequencing Consortium"/>
            <person name="Wilson R.K."/>
        </authorList>
    </citation>
    <scope>NUCLEOTIDE SEQUENCE [LARGE SCALE GENOMIC DNA]</scope>
    <source>
        <strain evidence="4">DF5081</strain>
    </source>
</reference>
<evidence type="ECO:0000256" key="2">
    <source>
        <dbReference type="SAM" id="SignalP"/>
    </source>
</evidence>
<name>A0A8R1IEK6_CAEJA</name>
<protein>
    <submittedName>
        <fullName evidence="3">Uncharacterized protein</fullName>
    </submittedName>
</protein>
<evidence type="ECO:0000313" key="3">
    <source>
        <dbReference type="EnsemblMetazoa" id="CJA26780.1"/>
    </source>
</evidence>
<proteinExistence type="predicted"/>
<keyword evidence="4" id="KW-1185">Reference proteome</keyword>
<dbReference type="AlphaFoldDB" id="A0A8R1IEK6"/>
<feature type="signal peptide" evidence="2">
    <location>
        <begin position="1"/>
        <end position="21"/>
    </location>
</feature>
<dbReference type="Gene3D" id="1.10.10.60">
    <property type="entry name" value="Homeodomain-like"/>
    <property type="match status" value="1"/>
</dbReference>
<sequence>MPNQSLVICLSLLTFSEQAQLNVMQQLRLSLYDIPSFVRKSKTVCRNYLNGLLHYGELDLNVYKSTIRNVIKRSGIIVRQKMVKVLEIMPHHKTTQ</sequence>
<dbReference type="InterPro" id="IPR036388">
    <property type="entry name" value="WH-like_DNA-bd_sf"/>
</dbReference>